<feature type="domain" description="PDZ" evidence="5">
    <location>
        <begin position="564"/>
        <end position="636"/>
    </location>
</feature>
<dbReference type="InterPro" id="IPR001293">
    <property type="entry name" value="Znf_TRAF"/>
</dbReference>
<name>A0A8S3QND0_MYTED</name>
<organism evidence="7 8">
    <name type="scientific">Mytilus edulis</name>
    <name type="common">Blue mussel</name>
    <dbReference type="NCBI Taxonomy" id="6550"/>
    <lineage>
        <taxon>Eukaryota</taxon>
        <taxon>Metazoa</taxon>
        <taxon>Spiralia</taxon>
        <taxon>Lophotrochozoa</taxon>
        <taxon>Mollusca</taxon>
        <taxon>Bivalvia</taxon>
        <taxon>Autobranchia</taxon>
        <taxon>Pteriomorphia</taxon>
        <taxon>Mytilida</taxon>
        <taxon>Mytiloidea</taxon>
        <taxon>Mytilidae</taxon>
        <taxon>Mytilinae</taxon>
        <taxon>Mytilus</taxon>
    </lineage>
</organism>
<dbReference type="SUPFAM" id="SSF50156">
    <property type="entry name" value="PDZ domain-like"/>
    <property type="match status" value="4"/>
</dbReference>
<dbReference type="Proteomes" id="UP000683360">
    <property type="component" value="Unassembled WGS sequence"/>
</dbReference>
<dbReference type="GO" id="GO:0061630">
    <property type="term" value="F:ubiquitin protein ligase activity"/>
    <property type="evidence" value="ECO:0007669"/>
    <property type="project" value="UniProtKB-EC"/>
</dbReference>
<dbReference type="CDD" id="cd06678">
    <property type="entry name" value="PDZ2_LNX1_2-like"/>
    <property type="match status" value="1"/>
</dbReference>
<dbReference type="Pfam" id="PF00595">
    <property type="entry name" value="PDZ"/>
    <property type="match status" value="4"/>
</dbReference>
<keyword evidence="7" id="KW-0808">Transferase</keyword>
<evidence type="ECO:0000256" key="3">
    <source>
        <dbReference type="ARBA" id="ARBA00022833"/>
    </source>
</evidence>
<dbReference type="AlphaFoldDB" id="A0A8S3QND0"/>
<gene>
    <name evidence="7" type="ORF">MEDL_13120</name>
</gene>
<sequence length="773" mass="82953">MECRTSIDHSLVLSPYRLLDKLLVVCPNVDYCEEVLPRSDLEAHLLHRCRGAVTRCIKSSLGCTFQGPRSALQSHLWECQFRDQDGGKNPVLEGEVSTIEIQRSQADLGISIVGGCDTPLYNRNQRSQADLGISIVGGCDTPLVRTIEIQRSQADLGISIVGGCDTPLVSTIEIQRSQADLGISIVGGCDTPLVSTIEIQRSQADLGISIVGGCNTPLVSTIEIQRSQADLGISIVGGCDTPSVSTIEIQRSQADLGISIVGGCDTPSVSTIEIQRSQADLGISIVGGCDTPLVSTIEIQRSQADLGISIVGGCDTPLVSTIEIQRSQADLGISIVGGCDTPLVSTIEIQRSQADLGISIVGGCDTPLVCIVIQEVFPEGVVAKDGRLKPGDQILEVNGEDLTQATHYHAQQALSQYYPVCRVTVYREKAEENRPIEKEEILKITLTKEKGKQLGIKLVGKRNGTGVYILNLVPDSLAAQDGRLTPDDRVLEINGKDVSYGSQEEAAQVIQICEDKVQFVISRRSRPQTPDLIRSTSCESSASTANSEFRPEKFLQCHMCREKLVTVTKDPTETLGISVAGGLSSPRGDTPIYVTNINPNGCMGRSKQVKKGDILLSINGVSLLALTHNEAVTQVKANAESKVVCIKIIEGPETSNGPGNFTPTWLFWQQMPRNCQNIKTVTLLRSPSGSLGFSVVGGCDSEIVTSYTLPVYVKSVVLDTPAYKDGRLKCGDILLSVNEHSLHNVTHSKAVELLKMADGAVTLTVVSWPGTIV</sequence>
<keyword evidence="2 4" id="KW-0863">Zinc-finger</keyword>
<dbReference type="OrthoDB" id="438726at2759"/>
<proteinExistence type="predicted"/>
<feature type="zinc finger region" description="TRAF-type" evidence="4">
    <location>
        <begin position="24"/>
        <end position="73"/>
    </location>
</feature>
<dbReference type="Gene3D" id="2.30.42.10">
    <property type="match status" value="4"/>
</dbReference>
<comment type="caution">
    <text evidence="7">The sequence shown here is derived from an EMBL/GenBank/DDBJ whole genome shotgun (WGS) entry which is preliminary data.</text>
</comment>
<dbReference type="PROSITE" id="PS50106">
    <property type="entry name" value="PDZ"/>
    <property type="match status" value="4"/>
</dbReference>
<dbReference type="Pfam" id="PF02176">
    <property type="entry name" value="zf-TRAF"/>
    <property type="match status" value="1"/>
</dbReference>
<dbReference type="SMART" id="SM00228">
    <property type="entry name" value="PDZ"/>
    <property type="match status" value="4"/>
</dbReference>
<keyword evidence="3 4" id="KW-0862">Zinc</keyword>
<dbReference type="CDD" id="cd06677">
    <property type="entry name" value="PDZ1_LNX1_2-like"/>
    <property type="match status" value="1"/>
</dbReference>
<accession>A0A8S3QND0</accession>
<dbReference type="InterPro" id="IPR001478">
    <property type="entry name" value="PDZ"/>
</dbReference>
<dbReference type="GO" id="GO:0008270">
    <property type="term" value="F:zinc ion binding"/>
    <property type="evidence" value="ECO:0007669"/>
    <property type="project" value="UniProtKB-KW"/>
</dbReference>
<dbReference type="InterPro" id="IPR036034">
    <property type="entry name" value="PDZ_sf"/>
</dbReference>
<evidence type="ECO:0000256" key="4">
    <source>
        <dbReference type="PROSITE-ProRule" id="PRU00207"/>
    </source>
</evidence>
<dbReference type="InterPro" id="IPR051342">
    <property type="entry name" value="PDZ_scaffold"/>
</dbReference>
<evidence type="ECO:0000256" key="1">
    <source>
        <dbReference type="ARBA" id="ARBA00022723"/>
    </source>
</evidence>
<evidence type="ECO:0000259" key="6">
    <source>
        <dbReference type="PROSITE" id="PS50145"/>
    </source>
</evidence>
<protein>
    <submittedName>
        <fullName evidence="7">LNX1_2</fullName>
        <ecNumber evidence="7">2.3.2.27</ecNumber>
    </submittedName>
</protein>
<evidence type="ECO:0000259" key="5">
    <source>
        <dbReference type="PROSITE" id="PS50106"/>
    </source>
</evidence>
<reference evidence="7" key="1">
    <citation type="submission" date="2021-03" db="EMBL/GenBank/DDBJ databases">
        <authorList>
            <person name="Bekaert M."/>
        </authorList>
    </citation>
    <scope>NUCLEOTIDE SEQUENCE</scope>
</reference>
<dbReference type="CDD" id="cd06679">
    <property type="entry name" value="PDZ3_LNX1_2-like"/>
    <property type="match status" value="1"/>
</dbReference>
<dbReference type="PROSITE" id="PS50145">
    <property type="entry name" value="ZF_TRAF"/>
    <property type="match status" value="1"/>
</dbReference>
<evidence type="ECO:0000313" key="8">
    <source>
        <dbReference type="Proteomes" id="UP000683360"/>
    </source>
</evidence>
<feature type="domain" description="PDZ" evidence="5">
    <location>
        <begin position="443"/>
        <end position="525"/>
    </location>
</feature>
<feature type="domain" description="PDZ" evidence="5">
    <location>
        <begin position="680"/>
        <end position="769"/>
    </location>
</feature>
<evidence type="ECO:0000313" key="7">
    <source>
        <dbReference type="EMBL" id="CAG2198367.1"/>
    </source>
</evidence>
<keyword evidence="1 4" id="KW-0479">Metal-binding</keyword>
<feature type="domain" description="PDZ" evidence="5">
    <location>
        <begin position="346"/>
        <end position="429"/>
    </location>
</feature>
<dbReference type="Gene3D" id="3.30.40.10">
    <property type="entry name" value="Zinc/RING finger domain, C3HC4 (zinc finger)"/>
    <property type="match status" value="1"/>
</dbReference>
<dbReference type="SUPFAM" id="SSF49599">
    <property type="entry name" value="TRAF domain-like"/>
    <property type="match status" value="1"/>
</dbReference>
<dbReference type="InterPro" id="IPR013083">
    <property type="entry name" value="Znf_RING/FYVE/PHD"/>
</dbReference>
<keyword evidence="7" id="KW-0012">Acyltransferase</keyword>
<dbReference type="EMBL" id="CAJPWZ010000676">
    <property type="protein sequence ID" value="CAG2198367.1"/>
    <property type="molecule type" value="Genomic_DNA"/>
</dbReference>
<keyword evidence="8" id="KW-1185">Reference proteome</keyword>
<dbReference type="EC" id="2.3.2.27" evidence="7"/>
<dbReference type="PANTHER" id="PTHR19964:SF84">
    <property type="entry name" value="LIGAND OF NUMB PROTEIN X 2-LIKE ISOFORM X1"/>
    <property type="match status" value="1"/>
</dbReference>
<feature type="domain" description="TRAF-type" evidence="6">
    <location>
        <begin position="24"/>
        <end position="73"/>
    </location>
</feature>
<evidence type="ECO:0000256" key="2">
    <source>
        <dbReference type="ARBA" id="ARBA00022771"/>
    </source>
</evidence>
<dbReference type="PANTHER" id="PTHR19964">
    <property type="entry name" value="MULTIPLE PDZ DOMAIN PROTEIN"/>
    <property type="match status" value="1"/>
</dbReference>